<dbReference type="RefSeq" id="WP_154742910.1">
    <property type="nucleotide sequence ID" value="NZ_JBHSTG010000002.1"/>
</dbReference>
<gene>
    <name evidence="1" type="ORF">GIR22_08525</name>
</gene>
<proteinExistence type="predicted"/>
<dbReference type="OrthoDB" id="6870442at2"/>
<accession>A0A7X2RSI4</accession>
<evidence type="ECO:0000313" key="1">
    <source>
        <dbReference type="EMBL" id="MTD19195.1"/>
    </source>
</evidence>
<comment type="caution">
    <text evidence="1">The sequence shown here is derived from an EMBL/GenBank/DDBJ whole genome shotgun (WGS) entry which is preliminary data.</text>
</comment>
<protein>
    <submittedName>
        <fullName evidence="1">Uncharacterized protein</fullName>
    </submittedName>
</protein>
<reference evidence="1 2" key="1">
    <citation type="submission" date="2019-11" db="EMBL/GenBank/DDBJ databases">
        <title>Pseudmonas karstica sp. nov. and Pseudomonas spelaei sp. nov. from caves.</title>
        <authorList>
            <person name="Zeman M."/>
        </authorList>
    </citation>
    <scope>NUCLEOTIDE SEQUENCE [LARGE SCALE GENOMIC DNA]</scope>
    <source>
        <strain evidence="1 2">CCM 7891</strain>
    </source>
</reference>
<name>A0A7X2RSI4_9PSED</name>
<keyword evidence="2" id="KW-1185">Reference proteome</keyword>
<dbReference type="AlphaFoldDB" id="A0A7X2RSI4"/>
<dbReference type="Gene3D" id="3.90.226.10">
    <property type="entry name" value="2-enoyl-CoA Hydratase, Chain A, domain 1"/>
    <property type="match status" value="1"/>
</dbReference>
<dbReference type="EMBL" id="WLYI01000009">
    <property type="protein sequence ID" value="MTD19195.1"/>
    <property type="molecule type" value="Genomic_DNA"/>
</dbReference>
<dbReference type="Proteomes" id="UP000431485">
    <property type="component" value="Unassembled WGS sequence"/>
</dbReference>
<evidence type="ECO:0000313" key="2">
    <source>
        <dbReference type="Proteomes" id="UP000431485"/>
    </source>
</evidence>
<sequence length="218" mass="24234">MDGGVVTAVKAANEELLERTVIELKSVVSVETVSPLIEALNNAGTEALIEIHIRHNGGGEVDSLIALLRAIVSTKAQVEITIGRYVMSAAATLWLWFWLWPVPHVKALMPLKPAVLMYHRPRQTCGGNGDYYCFAESLKDGDPVKQSLQDKIKIFDELFDALLQRLGWSSLSDASLVLEDVSYQHHLQHLKEAYYGNKDCIFPVFPDQGATDEDVRAE</sequence>
<organism evidence="1 2">
    <name type="scientific">Pseudomonas karstica</name>
    <dbReference type="NCBI Taxonomy" id="1055468"/>
    <lineage>
        <taxon>Bacteria</taxon>
        <taxon>Pseudomonadati</taxon>
        <taxon>Pseudomonadota</taxon>
        <taxon>Gammaproteobacteria</taxon>
        <taxon>Pseudomonadales</taxon>
        <taxon>Pseudomonadaceae</taxon>
        <taxon>Pseudomonas</taxon>
    </lineage>
</organism>